<organism evidence="6">
    <name type="scientific">mine drainage metagenome</name>
    <dbReference type="NCBI Taxonomy" id="410659"/>
    <lineage>
        <taxon>unclassified sequences</taxon>
        <taxon>metagenomes</taxon>
        <taxon>ecological metagenomes</taxon>
    </lineage>
</organism>
<dbReference type="Pfam" id="PF25990">
    <property type="entry name" value="Beta-barrel_YknX"/>
    <property type="match status" value="1"/>
</dbReference>
<reference evidence="6" key="1">
    <citation type="submission" date="2016-10" db="EMBL/GenBank/DDBJ databases">
        <title>Sequence of Gallionella enrichment culture.</title>
        <authorList>
            <person name="Poehlein A."/>
            <person name="Muehling M."/>
            <person name="Daniel R."/>
        </authorList>
    </citation>
    <scope>NUCLEOTIDE SEQUENCE</scope>
</reference>
<feature type="domain" description="Multidrug resistance protein MdtA-like barrel-sandwich hybrid" evidence="3">
    <location>
        <begin position="69"/>
        <end position="324"/>
    </location>
</feature>
<dbReference type="Pfam" id="PF25967">
    <property type="entry name" value="RND-MFP_C"/>
    <property type="match status" value="1"/>
</dbReference>
<dbReference type="Gene3D" id="2.40.50.100">
    <property type="match status" value="1"/>
</dbReference>
<evidence type="ECO:0000259" key="4">
    <source>
        <dbReference type="Pfam" id="PF25967"/>
    </source>
</evidence>
<name>A0A1J5QA05_9ZZZZ</name>
<dbReference type="AlphaFoldDB" id="A0A1J5QA05"/>
<dbReference type="Gene3D" id="2.40.420.20">
    <property type="match status" value="1"/>
</dbReference>
<dbReference type="InterPro" id="IPR050465">
    <property type="entry name" value="UPF0194_transport"/>
</dbReference>
<evidence type="ECO:0000256" key="2">
    <source>
        <dbReference type="ARBA" id="ARBA00023054"/>
    </source>
</evidence>
<dbReference type="InterPro" id="IPR058625">
    <property type="entry name" value="MdtA-like_BSH"/>
</dbReference>
<comment type="subcellular location">
    <subcellularLocation>
        <location evidence="1">Cell envelope</location>
    </subcellularLocation>
</comment>
<dbReference type="Gene3D" id="2.40.30.170">
    <property type="match status" value="1"/>
</dbReference>
<evidence type="ECO:0000313" key="6">
    <source>
        <dbReference type="EMBL" id="OIQ76732.1"/>
    </source>
</evidence>
<proteinExistence type="predicted"/>
<dbReference type="PANTHER" id="PTHR32347:SF23">
    <property type="entry name" value="BLL5650 PROTEIN"/>
    <property type="match status" value="1"/>
</dbReference>
<keyword evidence="2" id="KW-0175">Coiled coil</keyword>
<evidence type="ECO:0000259" key="3">
    <source>
        <dbReference type="Pfam" id="PF25917"/>
    </source>
</evidence>
<protein>
    <submittedName>
        <fullName evidence="6">Macrolide export protein MacA</fullName>
    </submittedName>
</protein>
<dbReference type="PANTHER" id="PTHR32347">
    <property type="entry name" value="EFFLUX SYSTEM COMPONENT YKNX-RELATED"/>
    <property type="match status" value="1"/>
</dbReference>
<feature type="domain" description="YknX-like beta-barrel" evidence="5">
    <location>
        <begin position="341"/>
        <end position="413"/>
    </location>
</feature>
<dbReference type="PRINTS" id="PR01490">
    <property type="entry name" value="RTXTOXIND"/>
</dbReference>
<dbReference type="InterPro" id="IPR058636">
    <property type="entry name" value="Beta-barrel_YknX"/>
</dbReference>
<gene>
    <name evidence="6" type="primary">macA_34</name>
    <name evidence="6" type="ORF">GALL_415830</name>
</gene>
<evidence type="ECO:0000256" key="1">
    <source>
        <dbReference type="ARBA" id="ARBA00004196"/>
    </source>
</evidence>
<dbReference type="Gene3D" id="1.10.287.470">
    <property type="entry name" value="Helix hairpin bin"/>
    <property type="match status" value="1"/>
</dbReference>
<dbReference type="EMBL" id="MLJW01001787">
    <property type="protein sequence ID" value="OIQ76732.1"/>
    <property type="molecule type" value="Genomic_DNA"/>
</dbReference>
<sequence>MRKATLAINGILILALAGGGYYAYTQINPATAAAPVRTVTAAIGTVTSSVAASGKVTSPGDIGLVFPNNGTVTSVNVQVGQKVKRGQLLATIDSTAATNALAQAQLSYRKSLLSVTSAAENVATAEANLATAKTTAQSNLDAANQSLASTQAILASNASQYQLTMDQAQSAVVTAQQNFDIWNNNYQLSIPLCSVDTPPTGCSSWVSAYNNLQSAQRSYDSAVVTNKANILRDAQTLQSAQTAVTNAQTSTAVTSAEAALKSAQDAYAALKPGTTSATSETDSQVAQLQVQVAQKNLAATRLVAPAAGTVAAVAGKVGDMSSSTSAGGINGFIILTDVSAFQVQAGFSEADSAKVRTNARAAFTFDALPNATAEGTVISIAPLPVTANSVNTYTVTFALNSSVSGLKPGMTANATLIVGSKSNVLAVPDTALTTRGGRTTVTVLAAGVQKRVSVTVGLKGDSETEITSGLKSGDVLVLPSATTTSGFPSGGVPGSGSFGGGLTSGAVRVGG</sequence>
<feature type="domain" description="Multidrug resistance protein MdtA-like C-terminal permuted SH3" evidence="4">
    <location>
        <begin position="423"/>
        <end position="477"/>
    </location>
</feature>
<dbReference type="Pfam" id="PF25917">
    <property type="entry name" value="BSH_RND"/>
    <property type="match status" value="1"/>
</dbReference>
<evidence type="ECO:0000259" key="5">
    <source>
        <dbReference type="Pfam" id="PF25990"/>
    </source>
</evidence>
<comment type="caution">
    <text evidence="6">The sequence shown here is derived from an EMBL/GenBank/DDBJ whole genome shotgun (WGS) entry which is preliminary data.</text>
</comment>
<dbReference type="GO" id="GO:0030313">
    <property type="term" value="C:cell envelope"/>
    <property type="evidence" value="ECO:0007669"/>
    <property type="project" value="UniProtKB-SubCell"/>
</dbReference>
<accession>A0A1J5QA05</accession>
<dbReference type="InterPro" id="IPR058627">
    <property type="entry name" value="MdtA-like_C"/>
</dbReference>